<sequence>MRVLAILKTMRQDSTVPSKIKRFRLYKSFSTLYFSMHSLNKSVVELM</sequence>
<evidence type="ECO:0000313" key="1">
    <source>
        <dbReference type="EMBL" id="JAH72737.1"/>
    </source>
</evidence>
<reference evidence="1" key="1">
    <citation type="submission" date="2014-11" db="EMBL/GenBank/DDBJ databases">
        <authorList>
            <person name="Amaro Gonzalez C."/>
        </authorList>
    </citation>
    <scope>NUCLEOTIDE SEQUENCE</scope>
</reference>
<organism evidence="1">
    <name type="scientific">Anguilla anguilla</name>
    <name type="common">European freshwater eel</name>
    <name type="synonym">Muraena anguilla</name>
    <dbReference type="NCBI Taxonomy" id="7936"/>
    <lineage>
        <taxon>Eukaryota</taxon>
        <taxon>Metazoa</taxon>
        <taxon>Chordata</taxon>
        <taxon>Craniata</taxon>
        <taxon>Vertebrata</taxon>
        <taxon>Euteleostomi</taxon>
        <taxon>Actinopterygii</taxon>
        <taxon>Neopterygii</taxon>
        <taxon>Teleostei</taxon>
        <taxon>Anguilliformes</taxon>
        <taxon>Anguillidae</taxon>
        <taxon>Anguilla</taxon>
    </lineage>
</organism>
<proteinExistence type="predicted"/>
<name>A0A0E9V400_ANGAN</name>
<protein>
    <submittedName>
        <fullName evidence="1">Uncharacterized protein</fullName>
    </submittedName>
</protein>
<reference evidence="1" key="2">
    <citation type="journal article" date="2015" name="Fish Shellfish Immunol.">
        <title>Early steps in the European eel (Anguilla anguilla)-Vibrio vulnificus interaction in the gills: Role of the RtxA13 toxin.</title>
        <authorList>
            <person name="Callol A."/>
            <person name="Pajuelo D."/>
            <person name="Ebbesson L."/>
            <person name="Teles M."/>
            <person name="MacKenzie S."/>
            <person name="Amaro C."/>
        </authorList>
    </citation>
    <scope>NUCLEOTIDE SEQUENCE</scope>
</reference>
<dbReference type="EMBL" id="GBXM01035840">
    <property type="protein sequence ID" value="JAH72737.1"/>
    <property type="molecule type" value="Transcribed_RNA"/>
</dbReference>
<dbReference type="AlphaFoldDB" id="A0A0E9V400"/>
<dbReference type="EMBL" id="GBXM01101799">
    <property type="protein sequence ID" value="JAH06778.1"/>
    <property type="molecule type" value="Transcribed_RNA"/>
</dbReference>
<accession>A0A0E9V400</accession>